<evidence type="ECO:0000256" key="1">
    <source>
        <dbReference type="SAM" id="Phobius"/>
    </source>
</evidence>
<keyword evidence="1" id="KW-0472">Membrane</keyword>
<protein>
    <recommendedName>
        <fullName evidence="4">DUF4760 domain-containing protein</fullName>
    </recommendedName>
</protein>
<organism evidence="2 3">
    <name type="scientific">Paractinoplanes toevensis</name>
    <dbReference type="NCBI Taxonomy" id="571911"/>
    <lineage>
        <taxon>Bacteria</taxon>
        <taxon>Bacillati</taxon>
        <taxon>Actinomycetota</taxon>
        <taxon>Actinomycetes</taxon>
        <taxon>Micromonosporales</taxon>
        <taxon>Micromonosporaceae</taxon>
        <taxon>Paractinoplanes</taxon>
    </lineage>
</organism>
<dbReference type="RefSeq" id="WP_213013859.1">
    <property type="nucleotide sequence ID" value="NZ_BOQN01000206.1"/>
</dbReference>
<dbReference type="AlphaFoldDB" id="A0A919WDP3"/>
<evidence type="ECO:0000313" key="2">
    <source>
        <dbReference type="EMBL" id="GIM98237.1"/>
    </source>
</evidence>
<accession>A0A919WDP3</accession>
<evidence type="ECO:0000313" key="3">
    <source>
        <dbReference type="Proteomes" id="UP000677082"/>
    </source>
</evidence>
<reference evidence="2 3" key="1">
    <citation type="submission" date="2021-03" db="EMBL/GenBank/DDBJ databases">
        <title>Whole genome shotgun sequence of Actinoplanes toevensis NBRC 105298.</title>
        <authorList>
            <person name="Komaki H."/>
            <person name="Tamura T."/>
        </authorList>
    </citation>
    <scope>NUCLEOTIDE SEQUENCE [LARGE SCALE GENOMIC DNA]</scope>
    <source>
        <strain evidence="2 3">NBRC 105298</strain>
    </source>
</reference>
<keyword evidence="1" id="KW-1133">Transmembrane helix</keyword>
<keyword evidence="3" id="KW-1185">Reference proteome</keyword>
<keyword evidence="1" id="KW-0812">Transmembrane</keyword>
<proteinExistence type="predicted"/>
<gene>
    <name evidence="2" type="ORF">Ato02nite_100300</name>
</gene>
<dbReference type="Proteomes" id="UP000677082">
    <property type="component" value="Unassembled WGS sequence"/>
</dbReference>
<sequence>MPFRKIHLRIAVSAILAALIALAVLARFLDADQYAAFAGAIQALIVVPALIVGVATLLSARHDRRVDRVLEFHRELVSGELQASRARLTRHLREHGTDGKPRRVTRDELKSDTAIKEYSGTSDFSPTGDFNQILRYFERVDCARLANSVDLPLLAELVGRHAVWLDLAIETKPEAPAYHMYSFARWVRVFVDENRNKFDYFEHWGVNRTRDFGTN</sequence>
<feature type="transmembrane region" description="Helical" evidence="1">
    <location>
        <begin position="36"/>
        <end position="58"/>
    </location>
</feature>
<name>A0A919WDP3_9ACTN</name>
<comment type="caution">
    <text evidence="2">The sequence shown here is derived from an EMBL/GenBank/DDBJ whole genome shotgun (WGS) entry which is preliminary data.</text>
</comment>
<dbReference type="EMBL" id="BOQN01000206">
    <property type="protein sequence ID" value="GIM98237.1"/>
    <property type="molecule type" value="Genomic_DNA"/>
</dbReference>
<evidence type="ECO:0008006" key="4">
    <source>
        <dbReference type="Google" id="ProtNLM"/>
    </source>
</evidence>